<keyword evidence="6" id="KW-0067">ATP-binding</keyword>
<sequence>MDIETTSSIGKLFNFSFEEVTQSGRVLLEKKKLLHNVNGDFRVGELTAIAGASGSGKTVLMDILSGFVKSESGIISLDNKLCDRKVFRRFSSYVMQNDNLDIELTVNESMNFAADLKLQLSAEEKNQRIIEILDAMKLKECRNTRIIHISGGQKKRLSIALELINNPSIMFFDEPTTGLDIVAAKQCIRLLKALAKEGPRIVVITIHQPSATIFDMIDHLYFINNGQCVYTGGTKLLVPFLDSIGIQCPYYHNPADFLLELCSGIYGDYNEKLIDAIENGKCNNWRSKSENSDDLIFNGLSLELPQLYSSNDMNKNQKKQYATSFLKQFSILFHKRLLTLLRNRASTLSRLFVHLVVALLVGTLYWNIGNSAHNAKNNFNFLFYNIMFLMYTAFNTMIITYPLSMPVIKREYFNRWYKLRSIYLANKIADLPIQIVSVTLYVLIVYLMTRQILELNRFAMLYLAHIAVSLVAQMIGIIVGTALDVQYGVIFGSLFIMPFVVFSGFFVHLNDAPSFLQWLFHVSFIKHGFESVISSIYGFNRGKLDCDDLYCRYAEPKEFLSIMSMNKVEYYPSLLFLIGLYILLDIIAYITLRLRVKKKFKISFI</sequence>
<comment type="caution">
    <text evidence="11">The sequence shown here is derived from an EMBL/GenBank/DDBJ whole genome shotgun (WGS) entry which is preliminary data.</text>
</comment>
<keyword evidence="7 9" id="KW-1133">Transmembrane helix</keyword>
<dbReference type="Pfam" id="PF01061">
    <property type="entry name" value="ABC2_membrane"/>
    <property type="match status" value="1"/>
</dbReference>
<reference evidence="11 12" key="1">
    <citation type="submission" date="2020-08" db="EMBL/GenBank/DDBJ databases">
        <title>Aphidius gifuensis genome sequencing and assembly.</title>
        <authorList>
            <person name="Du Z."/>
        </authorList>
    </citation>
    <scope>NUCLEOTIDE SEQUENCE [LARGE SCALE GENOMIC DNA]</scope>
    <source>
        <strain evidence="11">YNYX2018</strain>
        <tissue evidence="11">Adults</tissue>
    </source>
</reference>
<name>A0A834XKS2_APHGI</name>
<dbReference type="PANTHER" id="PTHR48041">
    <property type="entry name" value="ABC TRANSPORTER G FAMILY MEMBER 28"/>
    <property type="match status" value="1"/>
</dbReference>
<evidence type="ECO:0000256" key="6">
    <source>
        <dbReference type="ARBA" id="ARBA00022840"/>
    </source>
</evidence>
<dbReference type="GO" id="GO:0005886">
    <property type="term" value="C:plasma membrane"/>
    <property type="evidence" value="ECO:0007669"/>
    <property type="project" value="TreeGrafter"/>
</dbReference>
<dbReference type="InterPro" id="IPR013525">
    <property type="entry name" value="ABC2_TM"/>
</dbReference>
<dbReference type="Proteomes" id="UP000639338">
    <property type="component" value="Unassembled WGS sequence"/>
</dbReference>
<evidence type="ECO:0000256" key="1">
    <source>
        <dbReference type="ARBA" id="ARBA00004141"/>
    </source>
</evidence>
<keyword evidence="3" id="KW-0813">Transport</keyword>
<evidence type="ECO:0000256" key="3">
    <source>
        <dbReference type="ARBA" id="ARBA00022448"/>
    </source>
</evidence>
<dbReference type="Pfam" id="PF00005">
    <property type="entry name" value="ABC_tran"/>
    <property type="match status" value="1"/>
</dbReference>
<comment type="subcellular location">
    <subcellularLocation>
        <location evidence="1">Membrane</location>
        <topology evidence="1">Multi-pass membrane protein</topology>
    </subcellularLocation>
</comment>
<dbReference type="OrthoDB" id="66620at2759"/>
<evidence type="ECO:0000313" key="11">
    <source>
        <dbReference type="EMBL" id="KAF7988677.1"/>
    </source>
</evidence>
<feature type="transmembrane region" description="Helical" evidence="9">
    <location>
        <begin position="351"/>
        <end position="369"/>
    </location>
</feature>
<accession>A0A834XKS2</accession>
<evidence type="ECO:0000259" key="10">
    <source>
        <dbReference type="PROSITE" id="PS50893"/>
    </source>
</evidence>
<dbReference type="InterPro" id="IPR027417">
    <property type="entry name" value="P-loop_NTPase"/>
</dbReference>
<dbReference type="PROSITE" id="PS50893">
    <property type="entry name" value="ABC_TRANSPORTER_2"/>
    <property type="match status" value="1"/>
</dbReference>
<dbReference type="Pfam" id="PF19055">
    <property type="entry name" value="ABC2_membrane_7"/>
    <property type="match status" value="1"/>
</dbReference>
<keyword evidence="8 9" id="KW-0472">Membrane</keyword>
<keyword evidence="12" id="KW-1185">Reference proteome</keyword>
<gene>
    <name evidence="11" type="ORF">HCN44_001250</name>
</gene>
<proteinExistence type="inferred from homology"/>
<feature type="transmembrane region" description="Helical" evidence="9">
    <location>
        <begin position="381"/>
        <end position="403"/>
    </location>
</feature>
<dbReference type="FunFam" id="3.40.50.300:FF:001077">
    <property type="entry name" value="Uncharacterized protein, isoform A"/>
    <property type="match status" value="1"/>
</dbReference>
<dbReference type="PROSITE" id="PS00211">
    <property type="entry name" value="ABC_TRANSPORTER_1"/>
    <property type="match status" value="1"/>
</dbReference>
<dbReference type="InterPro" id="IPR003439">
    <property type="entry name" value="ABC_transporter-like_ATP-bd"/>
</dbReference>
<protein>
    <recommendedName>
        <fullName evidence="10">ABC transporter domain-containing protein</fullName>
    </recommendedName>
</protein>
<keyword evidence="5" id="KW-0547">Nucleotide-binding</keyword>
<dbReference type="SMART" id="SM00382">
    <property type="entry name" value="AAA"/>
    <property type="match status" value="1"/>
</dbReference>
<feature type="transmembrane region" description="Helical" evidence="9">
    <location>
        <begin position="487"/>
        <end position="509"/>
    </location>
</feature>
<evidence type="ECO:0000256" key="5">
    <source>
        <dbReference type="ARBA" id="ARBA00022741"/>
    </source>
</evidence>
<dbReference type="PANTHER" id="PTHR48041:SF133">
    <property type="entry name" value="GH24286P"/>
    <property type="match status" value="1"/>
</dbReference>
<feature type="domain" description="ABC transporter" evidence="10">
    <location>
        <begin position="15"/>
        <end position="250"/>
    </location>
</feature>
<comment type="similarity">
    <text evidence="2">Belongs to the ABC transporter superfamily. ABCG family. Eye pigment precursor importer (TC 3.A.1.204) subfamily.</text>
</comment>
<dbReference type="InterPro" id="IPR043926">
    <property type="entry name" value="ABCG_dom"/>
</dbReference>
<dbReference type="EMBL" id="JACMRX010000005">
    <property type="protein sequence ID" value="KAF7988677.1"/>
    <property type="molecule type" value="Genomic_DNA"/>
</dbReference>
<feature type="transmembrane region" description="Helical" evidence="9">
    <location>
        <begin position="424"/>
        <end position="447"/>
    </location>
</feature>
<dbReference type="InterPro" id="IPR050352">
    <property type="entry name" value="ABCG_transporters"/>
</dbReference>
<dbReference type="GO" id="GO:0140359">
    <property type="term" value="F:ABC-type transporter activity"/>
    <property type="evidence" value="ECO:0007669"/>
    <property type="project" value="InterPro"/>
</dbReference>
<evidence type="ECO:0000313" key="12">
    <source>
        <dbReference type="Proteomes" id="UP000639338"/>
    </source>
</evidence>
<dbReference type="InterPro" id="IPR003593">
    <property type="entry name" value="AAA+_ATPase"/>
</dbReference>
<dbReference type="InterPro" id="IPR017871">
    <property type="entry name" value="ABC_transporter-like_CS"/>
</dbReference>
<evidence type="ECO:0000256" key="7">
    <source>
        <dbReference type="ARBA" id="ARBA00022989"/>
    </source>
</evidence>
<evidence type="ECO:0000256" key="8">
    <source>
        <dbReference type="ARBA" id="ARBA00023136"/>
    </source>
</evidence>
<dbReference type="GO" id="GO:0016887">
    <property type="term" value="F:ATP hydrolysis activity"/>
    <property type="evidence" value="ECO:0007669"/>
    <property type="project" value="InterPro"/>
</dbReference>
<dbReference type="SUPFAM" id="SSF52540">
    <property type="entry name" value="P-loop containing nucleoside triphosphate hydrolases"/>
    <property type="match status" value="1"/>
</dbReference>
<dbReference type="GO" id="GO:0005524">
    <property type="term" value="F:ATP binding"/>
    <property type="evidence" value="ECO:0007669"/>
    <property type="project" value="UniProtKB-KW"/>
</dbReference>
<evidence type="ECO:0000256" key="9">
    <source>
        <dbReference type="SAM" id="Phobius"/>
    </source>
</evidence>
<evidence type="ECO:0000256" key="2">
    <source>
        <dbReference type="ARBA" id="ARBA00005814"/>
    </source>
</evidence>
<evidence type="ECO:0000256" key="4">
    <source>
        <dbReference type="ARBA" id="ARBA00022692"/>
    </source>
</evidence>
<organism evidence="11 12">
    <name type="scientific">Aphidius gifuensis</name>
    <name type="common">Parasitoid wasp</name>
    <dbReference type="NCBI Taxonomy" id="684658"/>
    <lineage>
        <taxon>Eukaryota</taxon>
        <taxon>Metazoa</taxon>
        <taxon>Ecdysozoa</taxon>
        <taxon>Arthropoda</taxon>
        <taxon>Hexapoda</taxon>
        <taxon>Insecta</taxon>
        <taxon>Pterygota</taxon>
        <taxon>Neoptera</taxon>
        <taxon>Endopterygota</taxon>
        <taxon>Hymenoptera</taxon>
        <taxon>Apocrita</taxon>
        <taxon>Ichneumonoidea</taxon>
        <taxon>Braconidae</taxon>
        <taxon>Aphidiinae</taxon>
        <taxon>Aphidius</taxon>
    </lineage>
</organism>
<feature type="transmembrane region" description="Helical" evidence="9">
    <location>
        <begin position="570"/>
        <end position="592"/>
    </location>
</feature>
<keyword evidence="4 9" id="KW-0812">Transmembrane</keyword>
<dbReference type="Gene3D" id="3.40.50.300">
    <property type="entry name" value="P-loop containing nucleotide triphosphate hydrolases"/>
    <property type="match status" value="1"/>
</dbReference>
<dbReference type="AlphaFoldDB" id="A0A834XKS2"/>
<feature type="transmembrane region" description="Helical" evidence="9">
    <location>
        <begin position="459"/>
        <end position="480"/>
    </location>
</feature>